<dbReference type="Proteomes" id="UP000283523">
    <property type="component" value="Unassembled WGS sequence"/>
</dbReference>
<dbReference type="AlphaFoldDB" id="A0A418M5X3"/>
<dbReference type="Gene3D" id="3.40.50.300">
    <property type="entry name" value="P-loop containing nucleotide triphosphate hydrolases"/>
    <property type="match status" value="1"/>
</dbReference>
<comment type="caution">
    <text evidence="2">The sequence shown here is derived from an EMBL/GenBank/DDBJ whole genome shotgun (WGS) entry which is preliminary data.</text>
</comment>
<evidence type="ECO:0000259" key="1">
    <source>
        <dbReference type="PROSITE" id="PS51462"/>
    </source>
</evidence>
<dbReference type="InterPro" id="IPR015797">
    <property type="entry name" value="NUDIX_hydrolase-like_dom_sf"/>
</dbReference>
<organism evidence="2 3">
    <name type="scientific">Fibrisoma montanum</name>
    <dbReference type="NCBI Taxonomy" id="2305895"/>
    <lineage>
        <taxon>Bacteria</taxon>
        <taxon>Pseudomonadati</taxon>
        <taxon>Bacteroidota</taxon>
        <taxon>Cytophagia</taxon>
        <taxon>Cytophagales</taxon>
        <taxon>Spirosomataceae</taxon>
        <taxon>Fibrisoma</taxon>
    </lineage>
</organism>
<dbReference type="RefSeq" id="WP_119669047.1">
    <property type="nucleotide sequence ID" value="NZ_QXED01000005.1"/>
</dbReference>
<evidence type="ECO:0000313" key="3">
    <source>
        <dbReference type="Proteomes" id="UP000283523"/>
    </source>
</evidence>
<dbReference type="SUPFAM" id="SSF55811">
    <property type="entry name" value="Nudix"/>
    <property type="match status" value="1"/>
</dbReference>
<dbReference type="EMBL" id="QXED01000005">
    <property type="protein sequence ID" value="RIV21254.1"/>
    <property type="molecule type" value="Genomic_DNA"/>
</dbReference>
<dbReference type="PROSITE" id="PS51462">
    <property type="entry name" value="NUDIX"/>
    <property type="match status" value="1"/>
</dbReference>
<gene>
    <name evidence="2" type="ORF">DYU11_17700</name>
</gene>
<dbReference type="OrthoDB" id="8431159at2"/>
<dbReference type="InterPro" id="IPR027417">
    <property type="entry name" value="P-loop_NTPase"/>
</dbReference>
<accession>A0A418M5X3</accession>
<protein>
    <recommendedName>
        <fullName evidence="1">Nudix hydrolase domain-containing protein</fullName>
    </recommendedName>
</protein>
<name>A0A418M5X3_9BACT</name>
<dbReference type="Gene3D" id="3.90.79.10">
    <property type="entry name" value="Nucleoside Triphosphate Pyrophosphohydrolase"/>
    <property type="match status" value="1"/>
</dbReference>
<dbReference type="SUPFAM" id="SSF52540">
    <property type="entry name" value="P-loop containing nucleoside triphosphate hydrolases"/>
    <property type="match status" value="1"/>
</dbReference>
<evidence type="ECO:0000313" key="2">
    <source>
        <dbReference type="EMBL" id="RIV21254.1"/>
    </source>
</evidence>
<keyword evidence="3" id="KW-1185">Reference proteome</keyword>
<reference evidence="2 3" key="1">
    <citation type="submission" date="2018-08" db="EMBL/GenBank/DDBJ databases">
        <title>Fibrisoma montanum sp. nov., isolated from Danxia mountain soil.</title>
        <authorList>
            <person name="Huang Y."/>
        </authorList>
    </citation>
    <scope>NUCLEOTIDE SEQUENCE [LARGE SCALE GENOMIC DNA]</scope>
    <source>
        <strain evidence="2 3">HYT19</strain>
    </source>
</reference>
<feature type="domain" description="Nudix hydrolase" evidence="1">
    <location>
        <begin position="289"/>
        <end position="465"/>
    </location>
</feature>
<sequence>MEKLDKKRTIKDLEILASEVLKLKQERAKRRPLLIEFCGSPKSGKSTTINSLNIFLKRNGFNTVVLVERASVCPIENKRHPFFNIWTLTSAISEIVKYLEREKDRVDIIISDRGIFDALCWFEWLNKNPNSKSPHLDDDSHKQIENFILMDMWCNYLDLIYVLQVNPATSIKREYANLLTEKRGSIMTEKVLKGFNLATESVIERHSAKFRNIQKIVTDTSETDNDPNTVSYTVTLEILKSLRDLLIEKVGFVDNSFKKKLSHGINNIHLLDNERLDFENRDIVETRDVLQPIAIAVITNPQRNNVLVVKKSGKRISKQSPEKEKLLLYIGGHVRLEDNKSGILKTIEQTLHREIEEEIGESLSIQKEVLESVSLQNNVVDSVSIKNTESFIIYTPNLPVSRKHFAVCYVIEMDLDDKKFKLVSDEFTMKTGTSRSGHILQVNEIISGKHKLESWSRLILEEVFKRRIPDTIEIFDEQLS</sequence>
<dbReference type="InterPro" id="IPR000086">
    <property type="entry name" value="NUDIX_hydrolase_dom"/>
</dbReference>
<proteinExistence type="predicted"/>